<dbReference type="InterPro" id="IPR028994">
    <property type="entry name" value="Integrin_alpha_N"/>
</dbReference>
<name>A0A381ULI5_9ZZZZ</name>
<evidence type="ECO:0000259" key="2">
    <source>
        <dbReference type="Pfam" id="PF13860"/>
    </source>
</evidence>
<dbReference type="PANTHER" id="PTHR46580">
    <property type="entry name" value="SENSOR KINASE-RELATED"/>
    <property type="match status" value="1"/>
</dbReference>
<evidence type="ECO:0000256" key="1">
    <source>
        <dbReference type="ARBA" id="ARBA00022729"/>
    </source>
</evidence>
<proteinExistence type="predicted"/>
<dbReference type="InterPro" id="IPR025965">
    <property type="entry name" value="FlgD/Vpr_Ig-like"/>
</dbReference>
<dbReference type="Pfam" id="PF13860">
    <property type="entry name" value="FlgD_ig"/>
    <property type="match status" value="1"/>
</dbReference>
<sequence length="568" mass="63241">MKRIGKIRNFLFCLILSIGFSTEYDSSFSVKWKNLPWGSGGLIPAGPPRNMVGPYDFDNDGFGDFIVASSYAGEYCNGVYHYEATQNDSVTLQWVYTFYDLSCAYDAYSSVAVGDIDGDNNLEILSLVDTSPGISGQKGLQIFEWNPDSSSFLSSPTYTWDMGLDSVWESGQILAAELDGDGNQEIIVSVMDGPWSALGTGGSSRMMIFELDSIISAIDSTENDSAIFTIEYTDDIWTNWSGYNISTGDLDNDGFMEIYTVAYEFYHLIIHESDGVNAYGYQADFFVSENTYDLGSQSIIVTDINQDGSNEMYALISGTNSLTNGDPYAPGVFYAVESVDDVSTLNFEHFHFFKNYTAGLRQINIGDADGDGNINLYLAGYFNEAVFDWEFDGGDPLSVENYTERIIFRDDTTDHFDNTSFQGLVSPMKLFSGDMDNDGNGDLIISSGSFASDKSTLFMVEHDGTLSINEQKKSLPNHFHLEQNYPNPFNPETQFSYTLTKDEAVELAVYDVMGRTIYILYKGRQRAGNHNVLWSGVDQNNNSVPSGIYFYRLRAGSTTKTKKMVLNR</sequence>
<dbReference type="EMBL" id="UINC01006458">
    <property type="protein sequence ID" value="SVA27653.1"/>
    <property type="molecule type" value="Genomic_DNA"/>
</dbReference>
<dbReference type="PANTHER" id="PTHR46580:SF4">
    <property type="entry name" value="ATP_GTP-BINDING PROTEIN"/>
    <property type="match status" value="1"/>
</dbReference>
<evidence type="ECO:0000313" key="3">
    <source>
        <dbReference type="EMBL" id="SVA27653.1"/>
    </source>
</evidence>
<dbReference type="NCBIfam" id="TIGR04183">
    <property type="entry name" value="Por_Secre_tail"/>
    <property type="match status" value="1"/>
</dbReference>
<organism evidence="3">
    <name type="scientific">marine metagenome</name>
    <dbReference type="NCBI Taxonomy" id="408172"/>
    <lineage>
        <taxon>unclassified sequences</taxon>
        <taxon>metagenomes</taxon>
        <taxon>ecological metagenomes</taxon>
    </lineage>
</organism>
<reference evidence="3" key="1">
    <citation type="submission" date="2018-05" db="EMBL/GenBank/DDBJ databases">
        <authorList>
            <person name="Lanie J.A."/>
            <person name="Ng W.-L."/>
            <person name="Kazmierczak K.M."/>
            <person name="Andrzejewski T.M."/>
            <person name="Davidsen T.M."/>
            <person name="Wayne K.J."/>
            <person name="Tettelin H."/>
            <person name="Glass J.I."/>
            <person name="Rusch D."/>
            <person name="Podicherti R."/>
            <person name="Tsui H.-C.T."/>
            <person name="Winkler M.E."/>
        </authorList>
    </citation>
    <scope>NUCLEOTIDE SEQUENCE</scope>
</reference>
<dbReference type="InterPro" id="IPR026444">
    <property type="entry name" value="Secre_tail"/>
</dbReference>
<accession>A0A381ULI5</accession>
<dbReference type="AlphaFoldDB" id="A0A381ULI5"/>
<dbReference type="SUPFAM" id="SSF69318">
    <property type="entry name" value="Integrin alpha N-terminal domain"/>
    <property type="match status" value="2"/>
</dbReference>
<protein>
    <recommendedName>
        <fullName evidence="2">FlgD/Vpr Ig-like domain-containing protein</fullName>
    </recommendedName>
</protein>
<dbReference type="Pfam" id="PF13517">
    <property type="entry name" value="FG-GAP_3"/>
    <property type="match status" value="1"/>
</dbReference>
<dbReference type="Gene3D" id="2.60.40.4070">
    <property type="match status" value="1"/>
</dbReference>
<keyword evidence="1" id="KW-0732">Signal</keyword>
<gene>
    <name evidence="3" type="ORF">METZ01_LOCUS80507</name>
</gene>
<feature type="domain" description="FlgD/Vpr Ig-like" evidence="2">
    <location>
        <begin position="494"/>
        <end position="555"/>
    </location>
</feature>
<dbReference type="InterPro" id="IPR013517">
    <property type="entry name" value="FG-GAP"/>
</dbReference>